<dbReference type="RefSeq" id="WP_072400035.1">
    <property type="nucleotide sequence ID" value="NZ_FPKV01000001.1"/>
</dbReference>
<organism evidence="1 2">
    <name type="scientific">Flaviramulus basaltis</name>
    <dbReference type="NCBI Taxonomy" id="369401"/>
    <lineage>
        <taxon>Bacteria</taxon>
        <taxon>Pseudomonadati</taxon>
        <taxon>Bacteroidota</taxon>
        <taxon>Flavobacteriia</taxon>
        <taxon>Flavobacteriales</taxon>
        <taxon>Flavobacteriaceae</taxon>
        <taxon>Flaviramulus</taxon>
    </lineage>
</organism>
<accession>A0A1K2IAV1</accession>
<sequence length="70" mass="8145">MDWIDKIIYNTLITYNSVRVNFINGNYKLGFFEANKNFDQLKSDGKLRFIENSGESVILEVKDIVEVVIL</sequence>
<dbReference type="Proteomes" id="UP000182544">
    <property type="component" value="Unassembled WGS sequence"/>
</dbReference>
<dbReference type="EMBL" id="FPKV01000001">
    <property type="protein sequence ID" value="SFZ89533.1"/>
    <property type="molecule type" value="Genomic_DNA"/>
</dbReference>
<keyword evidence="2" id="KW-1185">Reference proteome</keyword>
<reference evidence="1 2" key="1">
    <citation type="submission" date="2016-10" db="EMBL/GenBank/DDBJ databases">
        <authorList>
            <person name="de Groot N.N."/>
        </authorList>
    </citation>
    <scope>NUCLEOTIDE SEQUENCE [LARGE SCALE GENOMIC DNA]</scope>
    <source>
        <strain evidence="1 2">DSM 18180</strain>
    </source>
</reference>
<protein>
    <submittedName>
        <fullName evidence="1">Uncharacterized protein</fullName>
    </submittedName>
</protein>
<gene>
    <name evidence="1" type="ORF">SAMN05428642_101370</name>
</gene>
<dbReference type="AlphaFoldDB" id="A0A1K2IAV1"/>
<evidence type="ECO:0000313" key="1">
    <source>
        <dbReference type="EMBL" id="SFZ89533.1"/>
    </source>
</evidence>
<evidence type="ECO:0000313" key="2">
    <source>
        <dbReference type="Proteomes" id="UP000182544"/>
    </source>
</evidence>
<proteinExistence type="predicted"/>
<name>A0A1K2IAV1_9FLAO</name>